<sequence>MSMVTAEERLSARELRELERASRRAEKERTKRVAHDESEERRRSERSGFVNVANPRRSKLLTLLCALFAAYCLFPFIYLMINATKTQADFTSTFGLGPGRSFALWDNIVTVFTYQDGIFSRWLLNTLFYVVVGAGGATLLAIMGGYGLAKFRFPGRKAIFAIIIGSISVPGIALAVPQFLLFAKLGLTNTPWSMIIPSLISPFGLYLMWVFSDQAVPTELLEAARVDGAGELRTFFQVSLPLLAPGIVTTALFTIVATWNNYFLPLIMLKDADWYPLTIGLNQWKDQASIAGGQAIQNLVITGSLITIIPLVIAFLMLQRYWQSGLAAGAVKE</sequence>
<feature type="transmembrane region" description="Helical" evidence="7">
    <location>
        <begin position="158"/>
        <end position="180"/>
    </location>
</feature>
<proteinExistence type="inferred from homology"/>
<gene>
    <name evidence="9" type="ORF">BITS_1287</name>
</gene>
<protein>
    <submittedName>
        <fullName evidence="9">ABC transporter, permease protein</fullName>
    </submittedName>
</protein>
<keyword evidence="4 7" id="KW-0812">Transmembrane</keyword>
<dbReference type="STRING" id="356829.BITS_1287"/>
<feature type="compositionally biased region" description="Basic and acidic residues" evidence="8">
    <location>
        <begin position="19"/>
        <end position="46"/>
    </location>
</feature>
<evidence type="ECO:0000256" key="2">
    <source>
        <dbReference type="ARBA" id="ARBA00022448"/>
    </source>
</evidence>
<keyword evidence="3" id="KW-1003">Cell membrane</keyword>
<keyword evidence="5 7" id="KW-1133">Transmembrane helix</keyword>
<dbReference type="SUPFAM" id="SSF161098">
    <property type="entry name" value="MetI-like"/>
    <property type="match status" value="1"/>
</dbReference>
<name>A0A087E9H4_9BIFI</name>
<feature type="transmembrane region" description="Helical" evidence="7">
    <location>
        <begin position="60"/>
        <end position="81"/>
    </location>
</feature>
<reference evidence="9 10" key="1">
    <citation type="submission" date="2014-03" db="EMBL/GenBank/DDBJ databases">
        <title>Genomics of Bifidobacteria.</title>
        <authorList>
            <person name="Ventura M."/>
            <person name="Milani C."/>
            <person name="Lugli G.A."/>
        </authorList>
    </citation>
    <scope>NUCLEOTIDE SEQUENCE [LARGE SCALE GENOMIC DNA]</scope>
    <source>
        <strain evidence="9 10">JCM 13495</strain>
    </source>
</reference>
<dbReference type="eggNOG" id="COG0395">
    <property type="taxonomic scope" value="Bacteria"/>
</dbReference>
<feature type="transmembrane region" description="Helical" evidence="7">
    <location>
        <begin position="295"/>
        <end position="318"/>
    </location>
</feature>
<dbReference type="Gene3D" id="1.10.3720.10">
    <property type="entry name" value="MetI-like"/>
    <property type="match status" value="1"/>
</dbReference>
<feature type="transmembrane region" description="Helical" evidence="7">
    <location>
        <begin position="127"/>
        <end position="146"/>
    </location>
</feature>
<dbReference type="CDD" id="cd06261">
    <property type="entry name" value="TM_PBP2"/>
    <property type="match status" value="1"/>
</dbReference>
<accession>A0A087E9H4</accession>
<evidence type="ECO:0000313" key="10">
    <source>
        <dbReference type="Proteomes" id="UP000029080"/>
    </source>
</evidence>
<evidence type="ECO:0000256" key="8">
    <source>
        <dbReference type="SAM" id="MobiDB-lite"/>
    </source>
</evidence>
<feature type="region of interest" description="Disordered" evidence="8">
    <location>
        <begin position="19"/>
        <end position="47"/>
    </location>
</feature>
<keyword evidence="2 7" id="KW-0813">Transport</keyword>
<dbReference type="AlphaFoldDB" id="A0A087E9H4"/>
<evidence type="ECO:0000256" key="7">
    <source>
        <dbReference type="RuleBase" id="RU363032"/>
    </source>
</evidence>
<evidence type="ECO:0000256" key="6">
    <source>
        <dbReference type="ARBA" id="ARBA00023136"/>
    </source>
</evidence>
<dbReference type="PANTHER" id="PTHR43744:SF12">
    <property type="entry name" value="ABC TRANSPORTER PERMEASE PROTEIN MG189-RELATED"/>
    <property type="match status" value="1"/>
</dbReference>
<dbReference type="OrthoDB" id="2063054at2"/>
<dbReference type="InterPro" id="IPR000515">
    <property type="entry name" value="MetI-like"/>
</dbReference>
<keyword evidence="10" id="KW-1185">Reference proteome</keyword>
<feature type="transmembrane region" description="Helical" evidence="7">
    <location>
        <begin position="192"/>
        <end position="211"/>
    </location>
</feature>
<dbReference type="RefSeq" id="WP_026642356.1">
    <property type="nucleotide sequence ID" value="NZ_JGZU01000018.1"/>
</dbReference>
<evidence type="ECO:0000256" key="5">
    <source>
        <dbReference type="ARBA" id="ARBA00022989"/>
    </source>
</evidence>
<feature type="transmembrane region" description="Helical" evidence="7">
    <location>
        <begin position="240"/>
        <end position="259"/>
    </location>
</feature>
<dbReference type="Pfam" id="PF00528">
    <property type="entry name" value="BPD_transp_1"/>
    <property type="match status" value="1"/>
</dbReference>
<comment type="subcellular location">
    <subcellularLocation>
        <location evidence="1 7">Cell membrane</location>
        <topology evidence="1 7">Multi-pass membrane protein</topology>
    </subcellularLocation>
</comment>
<dbReference type="EMBL" id="JGZU01000018">
    <property type="protein sequence ID" value="KFJ04425.1"/>
    <property type="molecule type" value="Genomic_DNA"/>
</dbReference>
<evidence type="ECO:0000313" key="9">
    <source>
        <dbReference type="EMBL" id="KFJ04425.1"/>
    </source>
</evidence>
<keyword evidence="6 7" id="KW-0472">Membrane</keyword>
<organism evidence="9 10">
    <name type="scientific">Bifidobacterium tsurumiense</name>
    <dbReference type="NCBI Taxonomy" id="356829"/>
    <lineage>
        <taxon>Bacteria</taxon>
        <taxon>Bacillati</taxon>
        <taxon>Actinomycetota</taxon>
        <taxon>Actinomycetes</taxon>
        <taxon>Bifidobacteriales</taxon>
        <taxon>Bifidobacteriaceae</taxon>
        <taxon>Bifidobacterium</taxon>
    </lineage>
</organism>
<evidence type="ECO:0000256" key="4">
    <source>
        <dbReference type="ARBA" id="ARBA00022692"/>
    </source>
</evidence>
<comment type="similarity">
    <text evidence="7">Belongs to the binding-protein-dependent transport system permease family.</text>
</comment>
<evidence type="ECO:0000256" key="1">
    <source>
        <dbReference type="ARBA" id="ARBA00004651"/>
    </source>
</evidence>
<evidence type="ECO:0000256" key="3">
    <source>
        <dbReference type="ARBA" id="ARBA00022475"/>
    </source>
</evidence>
<dbReference type="InterPro" id="IPR035906">
    <property type="entry name" value="MetI-like_sf"/>
</dbReference>
<dbReference type="PROSITE" id="PS50928">
    <property type="entry name" value="ABC_TM1"/>
    <property type="match status" value="1"/>
</dbReference>
<comment type="caution">
    <text evidence="9">The sequence shown here is derived from an EMBL/GenBank/DDBJ whole genome shotgun (WGS) entry which is preliminary data.</text>
</comment>
<dbReference type="PANTHER" id="PTHR43744">
    <property type="entry name" value="ABC TRANSPORTER PERMEASE PROTEIN MG189-RELATED-RELATED"/>
    <property type="match status" value="1"/>
</dbReference>
<dbReference type="Proteomes" id="UP000029080">
    <property type="component" value="Unassembled WGS sequence"/>
</dbReference>
<dbReference type="GO" id="GO:0005886">
    <property type="term" value="C:plasma membrane"/>
    <property type="evidence" value="ECO:0007669"/>
    <property type="project" value="UniProtKB-SubCell"/>
</dbReference>
<dbReference type="GO" id="GO:0055085">
    <property type="term" value="P:transmembrane transport"/>
    <property type="evidence" value="ECO:0007669"/>
    <property type="project" value="InterPro"/>
</dbReference>